<comment type="caution">
    <text evidence="3">The sequence shown here is derived from an EMBL/GenBank/DDBJ whole genome shotgun (WGS) entry which is preliminary data.</text>
</comment>
<dbReference type="Pfam" id="PF13204">
    <property type="entry name" value="Apiosidase"/>
    <property type="match status" value="1"/>
</dbReference>
<organism evidence="3 4">
    <name type="scientific">Paenibacillus gansuensis</name>
    <dbReference type="NCBI Taxonomy" id="306542"/>
    <lineage>
        <taxon>Bacteria</taxon>
        <taxon>Bacillati</taxon>
        <taxon>Bacillota</taxon>
        <taxon>Bacilli</taxon>
        <taxon>Bacillales</taxon>
        <taxon>Paenibacillaceae</taxon>
        <taxon>Paenibacillus</taxon>
    </lineage>
</organism>
<proteinExistence type="predicted"/>
<gene>
    <name evidence="3" type="ORF">ACFSUF_04885</name>
</gene>
<evidence type="ECO:0000313" key="4">
    <source>
        <dbReference type="Proteomes" id="UP001597541"/>
    </source>
</evidence>
<feature type="domain" description="Apiosidase-like catalytic" evidence="2">
    <location>
        <begin position="8"/>
        <end position="339"/>
    </location>
</feature>
<accession>A0ABW5P9S3</accession>
<name>A0ABW5P9S3_9BACL</name>
<dbReference type="Gene3D" id="3.20.20.80">
    <property type="entry name" value="Glycosidases"/>
    <property type="match status" value="1"/>
</dbReference>
<dbReference type="PANTHER" id="PTHR37836:SF3">
    <property type="entry name" value="ENDOGLUCANASE"/>
    <property type="match status" value="1"/>
</dbReference>
<dbReference type="InterPro" id="IPR024749">
    <property type="entry name" value="Collagen-bd_put"/>
</dbReference>
<dbReference type="EMBL" id="JBHUME010000005">
    <property type="protein sequence ID" value="MFD2611755.1"/>
    <property type="molecule type" value="Genomic_DNA"/>
</dbReference>
<dbReference type="InterPro" id="IPR017853">
    <property type="entry name" value="GH"/>
</dbReference>
<dbReference type="SUPFAM" id="SSF51445">
    <property type="entry name" value="(Trans)glycosidases"/>
    <property type="match status" value="1"/>
</dbReference>
<evidence type="ECO:0000313" key="3">
    <source>
        <dbReference type="EMBL" id="MFD2611755.1"/>
    </source>
</evidence>
<reference evidence="4" key="1">
    <citation type="journal article" date="2019" name="Int. J. Syst. Evol. Microbiol.">
        <title>The Global Catalogue of Microorganisms (GCM) 10K type strain sequencing project: providing services to taxonomists for standard genome sequencing and annotation.</title>
        <authorList>
            <consortium name="The Broad Institute Genomics Platform"/>
            <consortium name="The Broad Institute Genome Sequencing Center for Infectious Disease"/>
            <person name="Wu L."/>
            <person name="Ma J."/>
        </authorList>
    </citation>
    <scope>NUCLEOTIDE SEQUENCE [LARGE SCALE GENOMIC DNA]</scope>
    <source>
        <strain evidence="4">KCTC 3950</strain>
    </source>
</reference>
<sequence>MQRLLVHESGRRLITEDGKPFFWLGDTAWELFHRLTLEDAEYYMKVRKAQGFNVLLAAALAEHDGIRTPNAYGELPLKDEDPKRPNARYFEHMDRVVRLAGAYGIYIGLLPTWGDKVLEPGDGPRIFHPVYQGQGTTEAYDRAYTYGLWLGKRYRDMPGIIWILGGDRDYHERNDPTGELKQLWREMARGLREGDGGTHLISFHVCVGSSIYFHQEDWLDFNLSGSYHFERDQATSYEYTRRDYALTPPKPTLEAEPRYEHHPVNWNPELGFFNEYDVRQSAYWSVFSGACGFTYGCHDVWQFWDERRLPICYSSIPWKEALHLPGANQLQLLKMLVQADDTGEVFRPCEPGVLVSTVEGGGYICGMRSGTRALFYTPKGSPVKIALPLLEADITEAMWIRPRDGFSRTADATGIKGSVYVPPTSGNEEDWVLELNLK</sequence>
<keyword evidence="4" id="KW-1185">Reference proteome</keyword>
<dbReference type="InterPro" id="IPR025277">
    <property type="entry name" value="Apiosidase-like_cat_dom"/>
</dbReference>
<dbReference type="Proteomes" id="UP001597541">
    <property type="component" value="Unassembled WGS sequence"/>
</dbReference>
<dbReference type="PANTHER" id="PTHR37836">
    <property type="entry name" value="LMO1036 PROTEIN"/>
    <property type="match status" value="1"/>
</dbReference>
<dbReference type="Pfam" id="PF12904">
    <property type="entry name" value="Collagen_bind_2"/>
    <property type="match status" value="1"/>
</dbReference>
<feature type="domain" description="Putative collagen-binding" evidence="1">
    <location>
        <begin position="359"/>
        <end position="435"/>
    </location>
</feature>
<evidence type="ECO:0000259" key="1">
    <source>
        <dbReference type="Pfam" id="PF12904"/>
    </source>
</evidence>
<dbReference type="RefSeq" id="WP_377600703.1">
    <property type="nucleotide sequence ID" value="NZ_JBHUME010000005.1"/>
</dbReference>
<evidence type="ECO:0000259" key="2">
    <source>
        <dbReference type="Pfam" id="PF13204"/>
    </source>
</evidence>
<protein>
    <submittedName>
        <fullName evidence="3">DUF4038 domain-containing protein</fullName>
    </submittedName>
</protein>